<feature type="region of interest" description="Disordered" evidence="2">
    <location>
        <begin position="984"/>
        <end position="1005"/>
    </location>
</feature>
<feature type="compositionally biased region" description="Polar residues" evidence="2">
    <location>
        <begin position="345"/>
        <end position="361"/>
    </location>
</feature>
<dbReference type="OrthoDB" id="9900339at2759"/>
<keyword evidence="4" id="KW-1185">Reference proteome</keyword>
<evidence type="ECO:0000256" key="2">
    <source>
        <dbReference type="SAM" id="MobiDB-lite"/>
    </source>
</evidence>
<evidence type="ECO:0000313" key="3">
    <source>
        <dbReference type="EMBL" id="VDI57162.1"/>
    </source>
</evidence>
<evidence type="ECO:0000313" key="4">
    <source>
        <dbReference type="Proteomes" id="UP000596742"/>
    </source>
</evidence>
<organism evidence="3 4">
    <name type="scientific">Mytilus galloprovincialis</name>
    <name type="common">Mediterranean mussel</name>
    <dbReference type="NCBI Taxonomy" id="29158"/>
    <lineage>
        <taxon>Eukaryota</taxon>
        <taxon>Metazoa</taxon>
        <taxon>Spiralia</taxon>
        <taxon>Lophotrochozoa</taxon>
        <taxon>Mollusca</taxon>
        <taxon>Bivalvia</taxon>
        <taxon>Autobranchia</taxon>
        <taxon>Pteriomorphia</taxon>
        <taxon>Mytilida</taxon>
        <taxon>Mytiloidea</taxon>
        <taxon>Mytilidae</taxon>
        <taxon>Mytilinae</taxon>
        <taxon>Mytilus</taxon>
    </lineage>
</organism>
<dbReference type="GO" id="GO:1905515">
    <property type="term" value="P:non-motile cilium assembly"/>
    <property type="evidence" value="ECO:0007669"/>
    <property type="project" value="InterPro"/>
</dbReference>
<name>A0A8B6G0Z7_MYTGA</name>
<feature type="region of interest" description="Disordered" evidence="2">
    <location>
        <begin position="327"/>
        <end position="396"/>
    </location>
</feature>
<feature type="compositionally biased region" description="Basic and acidic residues" evidence="2">
    <location>
        <begin position="54"/>
        <end position="84"/>
    </location>
</feature>
<dbReference type="GO" id="GO:0005813">
    <property type="term" value="C:centrosome"/>
    <property type="evidence" value="ECO:0007669"/>
    <property type="project" value="InterPro"/>
</dbReference>
<reference evidence="3" key="1">
    <citation type="submission" date="2018-11" db="EMBL/GenBank/DDBJ databases">
        <authorList>
            <person name="Alioto T."/>
            <person name="Alioto T."/>
        </authorList>
    </citation>
    <scope>NUCLEOTIDE SEQUENCE</scope>
</reference>
<dbReference type="GO" id="GO:0007052">
    <property type="term" value="P:mitotic spindle organization"/>
    <property type="evidence" value="ECO:0007669"/>
    <property type="project" value="InterPro"/>
</dbReference>
<dbReference type="PANTHER" id="PTHR31191">
    <property type="entry name" value="CENTROSOMAL PROTEIN CEP126"/>
    <property type="match status" value="1"/>
</dbReference>
<sequence length="1202" mass="134210">MLAGAYSKTFRQIEQQQVEHLKQMAVNGEDDALSRAKKLQNETNRRRKAQAVKRKLEAQREEKRRQNILNKRSEEQRQATEKFQRSHISSRPSSKNSNSSHSGKRSPKFTQRTLEDTLKLVRGSSSGRHSAKHQTSPYSTQLFSTDPLNKPYVNKYSGSYHQTPEKQNDNSNANYLHNNSLRNLNSSRNLFEQQLEQHQQLLVEQQQRTLNEFNDAIKNEIASDRSVQGVDMEYGHQNLPRSESLDSLDSLENSEDSIRQNHDLTYNQNQSEANGDQEFINRYSTKNELSYINGHQAVGRSPVNIVAPQINCQNIQNQLVSDQYENSKNDRYSGYQGNGRIDSYDVSQNGVNDVTKTQTAANRPKVQLRAWATPSPVDSSHRQPPQQEPVSQNSQRMVTNASLYTQRNTMTTVTTTTAYARGTSNAGQQYAQSNINTNGEPDASAMTNGSGLPHPQVMVFKKQNEGRTTQPSKNMEFLETVTNGYGSERCDLYENNINGDFQREPPSDSNTVVPKEPPPSRVPRPVTVVKKVIPSKQIAVPSAPSMTPPSNINQTIVNAKTTSTPVSQPIKVLSVSKVDNKENEPKQAYLNNENTPKLQVLPGGKLTVLPDKPVMPARQAVGQPQQTTAKQVSYAPPQKSKDDSELETISKAKLKEMESGVVKSILKRPATCKLPTSGTIKRAGSTGSMNIKDSLEVAKSQMIHEKEKQTKPKKKSVRFAGVEYSDEVEEETEEEDKLFTKRISVKITPKKRPFSAKPNLQTTETEITHKSQGRAGSASVLSQKHKSTIRPQAAAHIITHNTLKENTQPEKRISVVNNNFMSKVPVSSVAKSLVSQFQPVSSEITMYTVPGARLNYAVSASNYPVASTMVTSQKQEVTPNGYYQQPMMSGSTPAQGLTNGIYQEGPVYDENGMRIDRTPTDDEINFLWDKVRTCLHRTPAPNNSPTSDPVKPPFFDQPVSRQAAHVSHTIIDGAALGQIANQTRVSSYNTTNPTTSGRKSVDPNGYQRRYGLLQRQKQQNPNSLSKNNPQQREMITYHGPMASNQEPQQGNPQFQPRQDTADSMTAFLMAEQLAQQSMSESQMHHAINDVQSNPISANRPAPNVPSALSIEERRLLESLDKLNDQLKISEFPGPLPQQAPPPPQPVQQAVPHHYVHPPNYTSAYSMYNTNAGGFRGHHPIQHKRNSAGQRKMSPTIQNFRFS</sequence>
<dbReference type="InterPro" id="IPR028257">
    <property type="entry name" value="CEP126"/>
</dbReference>
<protein>
    <submittedName>
        <fullName evidence="3">Uncharacterized protein</fullName>
    </submittedName>
</protein>
<feature type="compositionally biased region" description="Polar residues" evidence="2">
    <location>
        <begin position="123"/>
        <end position="147"/>
    </location>
</feature>
<keyword evidence="1" id="KW-0175">Coiled coil</keyword>
<dbReference type="AlphaFoldDB" id="A0A8B6G0Z7"/>
<comment type="caution">
    <text evidence="3">The sequence shown here is derived from an EMBL/GenBank/DDBJ whole genome shotgun (WGS) entry which is preliminary data.</text>
</comment>
<dbReference type="Proteomes" id="UP000596742">
    <property type="component" value="Unassembled WGS sequence"/>
</dbReference>
<feature type="compositionally biased region" description="Low complexity" evidence="2">
    <location>
        <begin position="86"/>
        <end position="101"/>
    </location>
</feature>
<accession>A0A8B6G0Z7</accession>
<dbReference type="GO" id="GO:0097546">
    <property type="term" value="C:ciliary base"/>
    <property type="evidence" value="ECO:0007669"/>
    <property type="project" value="InterPro"/>
</dbReference>
<feature type="compositionally biased region" description="Polar residues" evidence="2">
    <location>
        <begin position="984"/>
        <end position="998"/>
    </location>
</feature>
<feature type="region of interest" description="Disordered" evidence="2">
    <location>
        <begin position="500"/>
        <end position="524"/>
    </location>
</feature>
<feature type="region of interest" description="Disordered" evidence="2">
    <location>
        <begin position="1181"/>
        <end position="1202"/>
    </location>
</feature>
<dbReference type="EMBL" id="UYJE01007698">
    <property type="protein sequence ID" value="VDI57162.1"/>
    <property type="molecule type" value="Genomic_DNA"/>
</dbReference>
<feature type="region of interest" description="Disordered" evidence="2">
    <location>
        <begin position="754"/>
        <end position="787"/>
    </location>
</feature>
<dbReference type="GO" id="GO:0031122">
    <property type="term" value="P:cytoplasmic microtubule organization"/>
    <property type="evidence" value="ECO:0007669"/>
    <property type="project" value="InterPro"/>
</dbReference>
<feature type="compositionally biased region" description="Polar residues" evidence="2">
    <location>
        <begin position="376"/>
        <end position="396"/>
    </location>
</feature>
<feature type="region of interest" description="Disordered" evidence="2">
    <location>
        <begin position="619"/>
        <end position="645"/>
    </location>
</feature>
<dbReference type="PANTHER" id="PTHR31191:SF4">
    <property type="entry name" value="CENTROSOMAL PROTEIN OF 126 KDA"/>
    <property type="match status" value="1"/>
</dbReference>
<feature type="compositionally biased region" description="Polar residues" evidence="2">
    <location>
        <begin position="1186"/>
        <end position="1202"/>
    </location>
</feature>
<dbReference type="Pfam" id="PF15352">
    <property type="entry name" value="K1377"/>
    <property type="match status" value="1"/>
</dbReference>
<proteinExistence type="predicted"/>
<evidence type="ECO:0000256" key="1">
    <source>
        <dbReference type="SAM" id="Coils"/>
    </source>
</evidence>
<feature type="compositionally biased region" description="Polar residues" evidence="2">
    <location>
        <begin position="622"/>
        <end position="631"/>
    </location>
</feature>
<feature type="region of interest" description="Disordered" evidence="2">
    <location>
        <begin position="39"/>
        <end position="179"/>
    </location>
</feature>
<dbReference type="GO" id="GO:0030496">
    <property type="term" value="C:midbody"/>
    <property type="evidence" value="ECO:0007669"/>
    <property type="project" value="TreeGrafter"/>
</dbReference>
<gene>
    <name evidence="3" type="ORF">MGAL_10B004787</name>
</gene>
<feature type="coiled-coil region" evidence="1">
    <location>
        <begin position="181"/>
        <end position="208"/>
    </location>
</feature>